<dbReference type="AlphaFoldDB" id="A0A9W9YYC6"/>
<reference evidence="2" key="1">
    <citation type="submission" date="2023-01" db="EMBL/GenBank/DDBJ databases">
        <title>Genome assembly of the deep-sea coral Lophelia pertusa.</title>
        <authorList>
            <person name="Herrera S."/>
            <person name="Cordes E."/>
        </authorList>
    </citation>
    <scope>NUCLEOTIDE SEQUENCE</scope>
    <source>
        <strain evidence="2">USNM1676648</strain>
        <tissue evidence="2">Polyp</tissue>
    </source>
</reference>
<sequence>MSSSGDSSSDTEPCLKKSHDDDAASTSTSSCDHSDDVSEEGEIDVGKLTLKSAEVILMVAFEEKKLCDVKLHGQILHACRF</sequence>
<feature type="compositionally biased region" description="Basic and acidic residues" evidence="1">
    <location>
        <begin position="13"/>
        <end position="22"/>
    </location>
</feature>
<evidence type="ECO:0000313" key="3">
    <source>
        <dbReference type="Proteomes" id="UP001163046"/>
    </source>
</evidence>
<comment type="caution">
    <text evidence="2">The sequence shown here is derived from an EMBL/GenBank/DDBJ whole genome shotgun (WGS) entry which is preliminary data.</text>
</comment>
<gene>
    <name evidence="2" type="ORF">OS493_024310</name>
</gene>
<evidence type="ECO:0000313" key="2">
    <source>
        <dbReference type="EMBL" id="KAJ7371631.1"/>
    </source>
</evidence>
<organism evidence="2 3">
    <name type="scientific">Desmophyllum pertusum</name>
    <dbReference type="NCBI Taxonomy" id="174260"/>
    <lineage>
        <taxon>Eukaryota</taxon>
        <taxon>Metazoa</taxon>
        <taxon>Cnidaria</taxon>
        <taxon>Anthozoa</taxon>
        <taxon>Hexacorallia</taxon>
        <taxon>Scleractinia</taxon>
        <taxon>Caryophylliina</taxon>
        <taxon>Caryophylliidae</taxon>
        <taxon>Desmophyllum</taxon>
    </lineage>
</organism>
<dbReference type="EMBL" id="MU826844">
    <property type="protein sequence ID" value="KAJ7371631.1"/>
    <property type="molecule type" value="Genomic_DNA"/>
</dbReference>
<keyword evidence="3" id="KW-1185">Reference proteome</keyword>
<feature type="region of interest" description="Disordered" evidence="1">
    <location>
        <begin position="1"/>
        <end position="43"/>
    </location>
</feature>
<dbReference type="Proteomes" id="UP001163046">
    <property type="component" value="Unassembled WGS sequence"/>
</dbReference>
<proteinExistence type="predicted"/>
<name>A0A9W9YYC6_9CNID</name>
<protein>
    <submittedName>
        <fullName evidence="2">Uncharacterized protein</fullName>
    </submittedName>
</protein>
<accession>A0A9W9YYC6</accession>
<evidence type="ECO:0000256" key="1">
    <source>
        <dbReference type="SAM" id="MobiDB-lite"/>
    </source>
</evidence>
<feature type="compositionally biased region" description="Low complexity" evidence="1">
    <location>
        <begin position="1"/>
        <end position="10"/>
    </location>
</feature>